<accession>A0A3B3ZPE5</accession>
<dbReference type="GO" id="GO:0005886">
    <property type="term" value="C:plasma membrane"/>
    <property type="evidence" value="ECO:0007669"/>
    <property type="project" value="TreeGrafter"/>
</dbReference>
<keyword evidence="3 9" id="KW-0812">Transmembrane</keyword>
<dbReference type="PANTHER" id="PTHR24365">
    <property type="entry name" value="TOLL-LIKE RECEPTOR"/>
    <property type="match status" value="1"/>
</dbReference>
<dbReference type="Pfam" id="PF13855">
    <property type="entry name" value="LRR_8"/>
    <property type="match status" value="2"/>
</dbReference>
<sequence length="396" mass="43302">STCINISLCWRFKADMLWLLLVWTKWVGACICPSATVLSLPPSIAPPGGCCLNLSGSALGLLNWAWFSNVSGLEVLDLSYCNITHIHKAAADRGPSSLTKLFLNHNTLLSVPKDLLSSMFNLTELDLQGNQLYDLSPDLLQDSNQIQKLNLKQNKLHFLPAAILKKPSLTTLDIEDNPWDCSCQDDLSSSLSQYLFHFPLFLYSSTGPGALANLTCASPPSLDGREVLGVSVGEACHPTRLTALFIALPLFILSALVLCWCCGQPKKYCYFGKKNITQVGEKYDPKSESIVQNQLLLRPSSALLSSTRDIYQEVEGRLGSVDSLPMEGSLCSSLGDGRPGSQVVVEVDAVSVTEVLRDSTDREKAYLTQSTEYYSLVPGLQLDDSDHGEFDNVDLT</sequence>
<reference evidence="10" key="2">
    <citation type="submission" date="2025-09" db="UniProtKB">
        <authorList>
            <consortium name="Ensembl"/>
        </authorList>
    </citation>
    <scope>IDENTIFICATION</scope>
</reference>
<dbReference type="STRING" id="409849.ENSPMGP00000006359"/>
<evidence type="ECO:0000256" key="5">
    <source>
        <dbReference type="ARBA" id="ARBA00022737"/>
    </source>
</evidence>
<dbReference type="InterPro" id="IPR001611">
    <property type="entry name" value="Leu-rich_rpt"/>
</dbReference>
<keyword evidence="4" id="KW-0732">Signal</keyword>
<protein>
    <recommendedName>
        <fullName evidence="12">LRRCT domain-containing protein</fullName>
    </recommendedName>
</protein>
<evidence type="ECO:0000256" key="2">
    <source>
        <dbReference type="ARBA" id="ARBA00022614"/>
    </source>
</evidence>
<keyword evidence="5" id="KW-0677">Repeat</keyword>
<evidence type="ECO:0000256" key="9">
    <source>
        <dbReference type="SAM" id="Phobius"/>
    </source>
</evidence>
<dbReference type="SUPFAM" id="SSF52058">
    <property type="entry name" value="L domain-like"/>
    <property type="match status" value="1"/>
</dbReference>
<dbReference type="Ensembl" id="ENSPMGT00000006759.1">
    <property type="protein sequence ID" value="ENSPMGP00000006359.1"/>
    <property type="gene ID" value="ENSPMGG00000005350.1"/>
</dbReference>
<dbReference type="PANTHER" id="PTHR24365:SF530">
    <property type="entry name" value="MSTPROX-RELATED"/>
    <property type="match status" value="1"/>
</dbReference>
<dbReference type="InterPro" id="IPR032675">
    <property type="entry name" value="LRR_dom_sf"/>
</dbReference>
<evidence type="ECO:0000256" key="6">
    <source>
        <dbReference type="ARBA" id="ARBA00022989"/>
    </source>
</evidence>
<name>A0A3B3ZPE5_9GOBI</name>
<keyword evidence="7 9" id="KW-0472">Membrane</keyword>
<dbReference type="Proteomes" id="UP000261520">
    <property type="component" value="Unplaced"/>
</dbReference>
<dbReference type="AlphaFoldDB" id="A0A3B3ZPE5"/>
<reference evidence="10" key="1">
    <citation type="submission" date="2025-08" db="UniProtKB">
        <authorList>
            <consortium name="Ensembl"/>
        </authorList>
    </citation>
    <scope>IDENTIFICATION</scope>
</reference>
<dbReference type="Gene3D" id="3.80.10.10">
    <property type="entry name" value="Ribonuclease Inhibitor"/>
    <property type="match status" value="1"/>
</dbReference>
<keyword evidence="6 9" id="KW-1133">Transmembrane helix</keyword>
<dbReference type="InterPro" id="IPR003591">
    <property type="entry name" value="Leu-rich_rpt_typical-subtyp"/>
</dbReference>
<keyword evidence="8" id="KW-0325">Glycoprotein</keyword>
<keyword evidence="2" id="KW-0433">Leucine-rich repeat</keyword>
<evidence type="ECO:0000256" key="1">
    <source>
        <dbReference type="ARBA" id="ARBA00004167"/>
    </source>
</evidence>
<evidence type="ECO:0000256" key="7">
    <source>
        <dbReference type="ARBA" id="ARBA00023136"/>
    </source>
</evidence>
<proteinExistence type="predicted"/>
<dbReference type="PROSITE" id="PS51450">
    <property type="entry name" value="LRR"/>
    <property type="match status" value="1"/>
</dbReference>
<evidence type="ECO:0000313" key="10">
    <source>
        <dbReference type="Ensembl" id="ENSPMGP00000006359.1"/>
    </source>
</evidence>
<feature type="transmembrane region" description="Helical" evidence="9">
    <location>
        <begin position="241"/>
        <end position="263"/>
    </location>
</feature>
<comment type="subcellular location">
    <subcellularLocation>
        <location evidence="1">Membrane</location>
        <topology evidence="1">Single-pass membrane protein</topology>
    </subcellularLocation>
</comment>
<dbReference type="GO" id="GO:0002224">
    <property type="term" value="P:toll-like receptor signaling pathway"/>
    <property type="evidence" value="ECO:0007669"/>
    <property type="project" value="TreeGrafter"/>
</dbReference>
<dbReference type="GO" id="GO:0006954">
    <property type="term" value="P:inflammatory response"/>
    <property type="evidence" value="ECO:0007669"/>
    <property type="project" value="TreeGrafter"/>
</dbReference>
<evidence type="ECO:0000256" key="3">
    <source>
        <dbReference type="ARBA" id="ARBA00022692"/>
    </source>
</evidence>
<organism evidence="10 11">
    <name type="scientific">Periophthalmus magnuspinnatus</name>
    <dbReference type="NCBI Taxonomy" id="409849"/>
    <lineage>
        <taxon>Eukaryota</taxon>
        <taxon>Metazoa</taxon>
        <taxon>Chordata</taxon>
        <taxon>Craniata</taxon>
        <taxon>Vertebrata</taxon>
        <taxon>Euteleostomi</taxon>
        <taxon>Actinopterygii</taxon>
        <taxon>Neopterygii</taxon>
        <taxon>Teleostei</taxon>
        <taxon>Neoteleostei</taxon>
        <taxon>Acanthomorphata</taxon>
        <taxon>Gobiaria</taxon>
        <taxon>Gobiiformes</taxon>
        <taxon>Gobioidei</taxon>
        <taxon>Gobiidae</taxon>
        <taxon>Oxudercinae</taxon>
        <taxon>Periophthalmus</taxon>
    </lineage>
</organism>
<evidence type="ECO:0000313" key="11">
    <source>
        <dbReference type="Proteomes" id="UP000261520"/>
    </source>
</evidence>
<dbReference type="GO" id="GO:0038023">
    <property type="term" value="F:signaling receptor activity"/>
    <property type="evidence" value="ECO:0007669"/>
    <property type="project" value="TreeGrafter"/>
</dbReference>
<keyword evidence="11" id="KW-1185">Reference proteome</keyword>
<evidence type="ECO:0000256" key="8">
    <source>
        <dbReference type="ARBA" id="ARBA00023180"/>
    </source>
</evidence>
<evidence type="ECO:0000256" key="4">
    <source>
        <dbReference type="ARBA" id="ARBA00022729"/>
    </source>
</evidence>
<dbReference type="SMART" id="SM00369">
    <property type="entry name" value="LRR_TYP"/>
    <property type="match status" value="4"/>
</dbReference>
<evidence type="ECO:0008006" key="12">
    <source>
        <dbReference type="Google" id="ProtNLM"/>
    </source>
</evidence>